<dbReference type="EMBL" id="ADBJ01000044">
    <property type="protein sequence ID" value="EFA76979.1"/>
    <property type="molecule type" value="Genomic_DNA"/>
</dbReference>
<feature type="compositionally biased region" description="Basic and acidic residues" evidence="1">
    <location>
        <begin position="291"/>
        <end position="301"/>
    </location>
</feature>
<organism evidence="2 3">
    <name type="scientific">Heterostelium pallidum (strain ATCC 26659 / Pp 5 / PN500)</name>
    <name type="common">Cellular slime mold</name>
    <name type="synonym">Polysphondylium pallidum</name>
    <dbReference type="NCBI Taxonomy" id="670386"/>
    <lineage>
        <taxon>Eukaryota</taxon>
        <taxon>Amoebozoa</taxon>
        <taxon>Evosea</taxon>
        <taxon>Eumycetozoa</taxon>
        <taxon>Dictyostelia</taxon>
        <taxon>Acytosteliales</taxon>
        <taxon>Acytosteliaceae</taxon>
        <taxon>Heterostelium</taxon>
    </lineage>
</organism>
<evidence type="ECO:0000313" key="2">
    <source>
        <dbReference type="EMBL" id="EFA76979.1"/>
    </source>
</evidence>
<name>D3BNM8_HETP5</name>
<reference evidence="2 3" key="1">
    <citation type="journal article" date="2011" name="Genome Res.">
        <title>Phylogeny-wide analysis of social amoeba genomes highlights ancient origins for complex intercellular communication.</title>
        <authorList>
            <person name="Heidel A.J."/>
            <person name="Lawal H.M."/>
            <person name="Felder M."/>
            <person name="Schilde C."/>
            <person name="Helps N.R."/>
            <person name="Tunggal B."/>
            <person name="Rivero F."/>
            <person name="John U."/>
            <person name="Schleicher M."/>
            <person name="Eichinger L."/>
            <person name="Platzer M."/>
            <person name="Noegel A.A."/>
            <person name="Schaap P."/>
            <person name="Gloeckner G."/>
        </authorList>
    </citation>
    <scope>NUCLEOTIDE SEQUENCE [LARGE SCALE GENOMIC DNA]</scope>
    <source>
        <strain evidence="3">ATCC 26659 / Pp 5 / PN500</strain>
    </source>
</reference>
<proteinExistence type="predicted"/>
<evidence type="ECO:0000313" key="3">
    <source>
        <dbReference type="Proteomes" id="UP000001396"/>
    </source>
</evidence>
<dbReference type="GeneID" id="31365205"/>
<dbReference type="AlphaFoldDB" id="D3BNM8"/>
<dbReference type="RefSeq" id="XP_020429110.1">
    <property type="nucleotide sequence ID" value="XM_020580523.1"/>
</dbReference>
<sequence length="358" mass="39775">MTELQHSTSYLPTKEGDSYNYEPTSSPFITSAQEGYSSPIAGRQMSMEHATPLEETQAPVFKEKFFEETTTFSNQPLEGSTTSFGDLSSVNETTLGGAKSQVFEQKMVPEYHHGPNVNDPEYHGTDTILESTQRSSTFLEPADTLVETEALLTSEGRPATETTFVNPGLQSSTTSLPSSGITLPATVTTITDESVTTIPGDTITTTTNNTMSPAIERETIKETVTKPNEVTETFTEKKIERDSLGETRTLTETQTQKLGETRGINSSSEKLGYDDYYDEHSLHNISSTENPDTHLHGEPHKPSQMQKIKGALKEKWGHITKNKKMEEEGKVLESQFQRQKNDYDSYMHTHGTHTTKKV</sequence>
<gene>
    <name evidence="2" type="ORF">PPL_09731</name>
</gene>
<dbReference type="Proteomes" id="UP000001396">
    <property type="component" value="Unassembled WGS sequence"/>
</dbReference>
<feature type="compositionally biased region" description="Polar residues" evidence="1">
    <location>
        <begin position="1"/>
        <end position="11"/>
    </location>
</feature>
<keyword evidence="3" id="KW-1185">Reference proteome</keyword>
<feature type="region of interest" description="Disordered" evidence="1">
    <location>
        <begin position="283"/>
        <end position="304"/>
    </location>
</feature>
<dbReference type="InParanoid" id="D3BNM8"/>
<feature type="region of interest" description="Disordered" evidence="1">
    <location>
        <begin position="1"/>
        <end position="41"/>
    </location>
</feature>
<comment type="caution">
    <text evidence="2">The sequence shown here is derived from an EMBL/GenBank/DDBJ whole genome shotgun (WGS) entry which is preliminary data.</text>
</comment>
<feature type="compositionally biased region" description="Polar residues" evidence="1">
    <location>
        <begin position="21"/>
        <end position="36"/>
    </location>
</feature>
<protein>
    <submittedName>
        <fullName evidence="2">Uncharacterized protein</fullName>
    </submittedName>
</protein>
<accession>D3BNM8</accession>
<evidence type="ECO:0000256" key="1">
    <source>
        <dbReference type="SAM" id="MobiDB-lite"/>
    </source>
</evidence>